<dbReference type="NCBIfam" id="TIGR00714">
    <property type="entry name" value="hscB"/>
    <property type="match status" value="1"/>
</dbReference>
<dbReference type="SUPFAM" id="SSF46565">
    <property type="entry name" value="Chaperone J-domain"/>
    <property type="match status" value="1"/>
</dbReference>
<dbReference type="CDD" id="cd06257">
    <property type="entry name" value="DnaJ"/>
    <property type="match status" value="1"/>
</dbReference>
<dbReference type="Pfam" id="PF00226">
    <property type="entry name" value="DnaJ"/>
    <property type="match status" value="1"/>
</dbReference>
<evidence type="ECO:0000256" key="1">
    <source>
        <dbReference type="ARBA" id="ARBA00010476"/>
    </source>
</evidence>
<keyword evidence="2" id="KW-0143">Chaperone</keyword>
<dbReference type="SUPFAM" id="SSF47144">
    <property type="entry name" value="HSC20 (HSCB), C-terminal oligomerisation domain"/>
    <property type="match status" value="1"/>
</dbReference>
<dbReference type="PANTHER" id="PTHR14021">
    <property type="entry name" value="IRON-SULFUR CLUSTER CO-CHAPERONE PROTEIN HSCB"/>
    <property type="match status" value="1"/>
</dbReference>
<feature type="domain" description="J" evidence="3">
    <location>
        <begin position="121"/>
        <end position="193"/>
    </location>
</feature>
<dbReference type="SMART" id="SM00271">
    <property type="entry name" value="DnaJ"/>
    <property type="match status" value="1"/>
</dbReference>
<reference evidence="4" key="1">
    <citation type="submission" date="2022-08" db="EMBL/GenBank/DDBJ databases">
        <title>Novel sulfate-reducing endosymbionts in the free-living metamonad Anaeramoeba.</title>
        <authorList>
            <person name="Jerlstrom-Hultqvist J."/>
            <person name="Cepicka I."/>
            <person name="Gallot-Lavallee L."/>
            <person name="Salas-Leiva D."/>
            <person name="Curtis B.A."/>
            <person name="Zahonova K."/>
            <person name="Pipaliya S."/>
            <person name="Dacks J."/>
            <person name="Roger A.J."/>
        </authorList>
    </citation>
    <scope>NUCLEOTIDE SEQUENCE</scope>
    <source>
        <strain evidence="4">Schooner1</strain>
    </source>
</reference>
<comment type="similarity">
    <text evidence="1">Belongs to the HscB family.</text>
</comment>
<evidence type="ECO:0000313" key="5">
    <source>
        <dbReference type="Proteomes" id="UP001150062"/>
    </source>
</evidence>
<proteinExistence type="inferred from homology"/>
<gene>
    <name evidence="4" type="ORF">M0813_22286</name>
</gene>
<dbReference type="Pfam" id="PF07743">
    <property type="entry name" value="HSCB_C"/>
    <property type="match status" value="1"/>
</dbReference>
<evidence type="ECO:0000256" key="2">
    <source>
        <dbReference type="ARBA" id="ARBA00023186"/>
    </source>
</evidence>
<dbReference type="Gene3D" id="1.10.287.110">
    <property type="entry name" value="DnaJ domain"/>
    <property type="match status" value="1"/>
</dbReference>
<dbReference type="InterPro" id="IPR036386">
    <property type="entry name" value="HscB_C_sf"/>
</dbReference>
<dbReference type="PANTHER" id="PTHR14021:SF15">
    <property type="entry name" value="IRON-SULFUR CLUSTER CO-CHAPERONE PROTEIN HSCB"/>
    <property type="match status" value="1"/>
</dbReference>
<evidence type="ECO:0000259" key="3">
    <source>
        <dbReference type="PROSITE" id="PS50076"/>
    </source>
</evidence>
<name>A0ABQ8YFF2_9EUKA</name>
<dbReference type="InterPro" id="IPR004640">
    <property type="entry name" value="HscB"/>
</dbReference>
<dbReference type="InterPro" id="IPR036869">
    <property type="entry name" value="J_dom_sf"/>
</dbReference>
<protein>
    <submittedName>
        <fullName evidence="4">Iron-sulfur cluster co-chaperone protein hscb</fullName>
    </submittedName>
</protein>
<evidence type="ECO:0000313" key="4">
    <source>
        <dbReference type="EMBL" id="KAJ6243315.1"/>
    </source>
</evidence>
<dbReference type="Gene3D" id="1.20.1280.20">
    <property type="entry name" value="HscB, C-terminal domain"/>
    <property type="match status" value="1"/>
</dbReference>
<comment type="caution">
    <text evidence="4">The sequence shown here is derived from an EMBL/GenBank/DDBJ whole genome shotgun (WGS) entry which is preliminary data.</text>
</comment>
<accession>A0ABQ8YFF2</accession>
<dbReference type="PROSITE" id="PS50076">
    <property type="entry name" value="DNAJ_2"/>
    <property type="match status" value="1"/>
</dbReference>
<dbReference type="InterPro" id="IPR001623">
    <property type="entry name" value="DnaJ_domain"/>
</dbReference>
<keyword evidence="5" id="KW-1185">Reference proteome</keyword>
<dbReference type="InterPro" id="IPR009073">
    <property type="entry name" value="HscB_oligo_C"/>
</dbReference>
<organism evidence="4 5">
    <name type="scientific">Anaeramoeba flamelloides</name>
    <dbReference type="NCBI Taxonomy" id="1746091"/>
    <lineage>
        <taxon>Eukaryota</taxon>
        <taxon>Metamonada</taxon>
        <taxon>Anaeramoebidae</taxon>
        <taxon>Anaeramoeba</taxon>
    </lineage>
</organism>
<sequence length="279" mass="32700">MLNLFLSNPTANHLINFQGTLLQSIDLNKVRNLKTNFQPPSSLILTKCFLNCIKKDHHSLHHKHKLQNKNKGVNEPCCVSCEKRKDCKKKECCWHCDQELESNFLFCSGCKKLQPPNEKSDYFELLGVEKRFDLDINKLNDSFKNLQKQVHPDKFHFHGGAEHRFSKKISTNINRAYKTLKKDNLRAKYMLELNGISSEQKIIHDPELLMDALEKRQLIETAESPVLEKMQKENEKEKTEIKRKLAKAFLEKNLSEAENYTIKLQYLVKLEEQLNDKLF</sequence>
<dbReference type="EMBL" id="JAOAOG010000171">
    <property type="protein sequence ID" value="KAJ6243315.1"/>
    <property type="molecule type" value="Genomic_DNA"/>
</dbReference>
<dbReference type="Proteomes" id="UP001150062">
    <property type="component" value="Unassembled WGS sequence"/>
</dbReference>